<dbReference type="FunCoup" id="F4RL89">
    <property type="interactions" value="48"/>
</dbReference>
<evidence type="ECO:0000259" key="8">
    <source>
        <dbReference type="SMART" id="SM01115"/>
    </source>
</evidence>
<dbReference type="eggNOG" id="KOG1869">
    <property type="taxonomic scope" value="Eukaryota"/>
</dbReference>
<dbReference type="GO" id="GO:0005681">
    <property type="term" value="C:spliceosomal complex"/>
    <property type="evidence" value="ECO:0007669"/>
    <property type="project" value="UniProtKB-KW"/>
</dbReference>
<dbReference type="InParanoid" id="F4RL89"/>
<feature type="region of interest" description="Disordered" evidence="7">
    <location>
        <begin position="1"/>
        <end position="59"/>
    </location>
</feature>
<evidence type="ECO:0000313" key="9">
    <source>
        <dbReference type="EMBL" id="EGG06866.1"/>
    </source>
</evidence>
<feature type="compositionally biased region" description="Polar residues" evidence="7">
    <location>
        <begin position="1"/>
        <end position="37"/>
    </location>
</feature>
<dbReference type="PANTHER" id="PTHR36562">
    <property type="entry name" value="SERINE/ARGININE REPETITIVE MATRIX 2"/>
    <property type="match status" value="1"/>
</dbReference>
<gene>
    <name evidence="9" type="ORF">MELLADRAFT_35888</name>
</gene>
<evidence type="ECO:0000256" key="7">
    <source>
        <dbReference type="SAM" id="MobiDB-lite"/>
    </source>
</evidence>
<dbReference type="KEGG" id="mlr:MELLADRAFT_35888"/>
<dbReference type="GO" id="GO:0008380">
    <property type="term" value="P:RNA splicing"/>
    <property type="evidence" value="ECO:0007669"/>
    <property type="project" value="UniProtKB-KW"/>
</dbReference>
<protein>
    <recommendedName>
        <fullName evidence="8">CWF21 domain-containing protein</fullName>
    </recommendedName>
</protein>
<keyword evidence="3" id="KW-0507">mRNA processing</keyword>
<evidence type="ECO:0000313" key="10">
    <source>
        <dbReference type="Proteomes" id="UP000001072"/>
    </source>
</evidence>
<feature type="non-terminal residue" evidence="9">
    <location>
        <position position="186"/>
    </location>
</feature>
<dbReference type="Gene3D" id="6.10.140.420">
    <property type="match status" value="1"/>
</dbReference>
<feature type="domain" description="CWF21" evidence="8">
    <location>
        <begin position="57"/>
        <end position="102"/>
    </location>
</feature>
<evidence type="ECO:0000256" key="5">
    <source>
        <dbReference type="ARBA" id="ARBA00023187"/>
    </source>
</evidence>
<dbReference type="AlphaFoldDB" id="F4RL89"/>
<dbReference type="STRING" id="747676.F4RL89"/>
<dbReference type="OrthoDB" id="2498819at2759"/>
<dbReference type="SMART" id="SM01115">
    <property type="entry name" value="cwf21"/>
    <property type="match status" value="1"/>
</dbReference>
<dbReference type="PANTHER" id="PTHR36562:SF5">
    <property type="entry name" value="SERINE_ARGININE REPETITIVE MATRIX 2"/>
    <property type="match status" value="1"/>
</dbReference>
<evidence type="ECO:0000256" key="2">
    <source>
        <dbReference type="ARBA" id="ARBA00005954"/>
    </source>
</evidence>
<dbReference type="InterPro" id="IPR013170">
    <property type="entry name" value="mRNA_splic_Cwf21_dom"/>
</dbReference>
<comment type="similarity">
    <text evidence="2">Belongs to the CWC21 family.</text>
</comment>
<dbReference type="GO" id="GO:0006397">
    <property type="term" value="P:mRNA processing"/>
    <property type="evidence" value="ECO:0007669"/>
    <property type="project" value="UniProtKB-KW"/>
</dbReference>
<dbReference type="EMBL" id="GL883106">
    <property type="protein sequence ID" value="EGG06866.1"/>
    <property type="molecule type" value="Genomic_DNA"/>
</dbReference>
<feature type="region of interest" description="Disordered" evidence="7">
    <location>
        <begin position="159"/>
        <end position="186"/>
    </location>
</feature>
<reference evidence="10" key="1">
    <citation type="journal article" date="2011" name="Proc. Natl. Acad. Sci. U.S.A.">
        <title>Obligate biotrophy features unraveled by the genomic analysis of rust fungi.</title>
        <authorList>
            <person name="Duplessis S."/>
            <person name="Cuomo C.A."/>
            <person name="Lin Y.-C."/>
            <person name="Aerts A."/>
            <person name="Tisserant E."/>
            <person name="Veneault-Fourrey C."/>
            <person name="Joly D.L."/>
            <person name="Hacquard S."/>
            <person name="Amselem J."/>
            <person name="Cantarel B.L."/>
            <person name="Chiu R."/>
            <person name="Coutinho P.M."/>
            <person name="Feau N."/>
            <person name="Field M."/>
            <person name="Frey P."/>
            <person name="Gelhaye E."/>
            <person name="Goldberg J."/>
            <person name="Grabherr M.G."/>
            <person name="Kodira C.D."/>
            <person name="Kohler A."/>
            <person name="Kuees U."/>
            <person name="Lindquist E.A."/>
            <person name="Lucas S.M."/>
            <person name="Mago R."/>
            <person name="Mauceli E."/>
            <person name="Morin E."/>
            <person name="Murat C."/>
            <person name="Pangilinan J.L."/>
            <person name="Park R."/>
            <person name="Pearson M."/>
            <person name="Quesneville H."/>
            <person name="Rouhier N."/>
            <person name="Sakthikumar S."/>
            <person name="Salamov A.A."/>
            <person name="Schmutz J."/>
            <person name="Selles B."/>
            <person name="Shapiro H."/>
            <person name="Tanguay P."/>
            <person name="Tuskan G.A."/>
            <person name="Henrissat B."/>
            <person name="Van de Peer Y."/>
            <person name="Rouze P."/>
            <person name="Ellis J.G."/>
            <person name="Dodds P.N."/>
            <person name="Schein J.E."/>
            <person name="Zhong S."/>
            <person name="Hamelin R.C."/>
            <person name="Grigoriev I.V."/>
            <person name="Szabo L.J."/>
            <person name="Martin F."/>
        </authorList>
    </citation>
    <scope>NUCLEOTIDE SEQUENCE [LARGE SCALE GENOMIC DNA]</scope>
    <source>
        <strain evidence="10">98AG31 / pathotype 3-4-7</strain>
    </source>
</reference>
<dbReference type="Pfam" id="PF08312">
    <property type="entry name" value="cwf21"/>
    <property type="match status" value="1"/>
</dbReference>
<keyword evidence="5" id="KW-0508">mRNA splicing</keyword>
<dbReference type="RefSeq" id="XP_007409826.1">
    <property type="nucleotide sequence ID" value="XM_007409764.1"/>
</dbReference>
<sequence>MSYNNIGLTTPRGSGTSGHVQRNLSNIQSRDSHSIQSRPKYDQDSSFKHRKPDDSILEHDRKRRIENKCVELQITLEEDGLDESLIEIQVNELRNKLLSEDQTKEKLTLKPHQTHELAALKAKENDKFRLAMGVKSNYVEGEAFNKEIQLQKKQQAIEEREKRDQERAIRISAQKESRQEREKHQE</sequence>
<dbReference type="VEuPathDB" id="FungiDB:MELLADRAFT_35888"/>
<evidence type="ECO:0000256" key="1">
    <source>
        <dbReference type="ARBA" id="ARBA00004123"/>
    </source>
</evidence>
<dbReference type="InterPro" id="IPR051372">
    <property type="entry name" value="CWC21"/>
</dbReference>
<dbReference type="HOGENOM" id="CLU_067891_1_1_1"/>
<comment type="subcellular location">
    <subcellularLocation>
        <location evidence="1">Nucleus</location>
    </subcellularLocation>
</comment>
<name>F4RL89_MELLP</name>
<proteinExistence type="inferred from homology"/>
<evidence type="ECO:0000256" key="4">
    <source>
        <dbReference type="ARBA" id="ARBA00022728"/>
    </source>
</evidence>
<organism evidence="10">
    <name type="scientific">Melampsora larici-populina (strain 98AG31 / pathotype 3-4-7)</name>
    <name type="common">Poplar leaf rust fungus</name>
    <dbReference type="NCBI Taxonomy" id="747676"/>
    <lineage>
        <taxon>Eukaryota</taxon>
        <taxon>Fungi</taxon>
        <taxon>Dikarya</taxon>
        <taxon>Basidiomycota</taxon>
        <taxon>Pucciniomycotina</taxon>
        <taxon>Pucciniomycetes</taxon>
        <taxon>Pucciniales</taxon>
        <taxon>Melampsoraceae</taxon>
        <taxon>Melampsora</taxon>
    </lineage>
</organism>
<dbReference type="Proteomes" id="UP000001072">
    <property type="component" value="Unassembled WGS sequence"/>
</dbReference>
<keyword evidence="10" id="KW-1185">Reference proteome</keyword>
<evidence type="ECO:0000256" key="3">
    <source>
        <dbReference type="ARBA" id="ARBA00022664"/>
    </source>
</evidence>
<keyword evidence="6" id="KW-0539">Nucleus</keyword>
<dbReference type="GeneID" id="18927510"/>
<accession>F4RL89</accession>
<keyword evidence="4" id="KW-0747">Spliceosome</keyword>
<evidence type="ECO:0000256" key="6">
    <source>
        <dbReference type="ARBA" id="ARBA00023242"/>
    </source>
</evidence>
<feature type="compositionally biased region" description="Basic and acidic residues" evidence="7">
    <location>
        <begin position="39"/>
        <end position="59"/>
    </location>
</feature>
<dbReference type="CDD" id="cd21372">
    <property type="entry name" value="cwf21_CWC21-like"/>
    <property type="match status" value="1"/>
</dbReference>